<dbReference type="Gene3D" id="3.40.50.720">
    <property type="entry name" value="NAD(P)-binding Rossmann-like Domain"/>
    <property type="match status" value="1"/>
</dbReference>
<dbReference type="Proteomes" id="UP000825890">
    <property type="component" value="Unassembled WGS sequence"/>
</dbReference>
<protein>
    <recommendedName>
        <fullName evidence="1">NAD-dependent epimerase/dehydratase domain-containing protein</fullName>
    </recommendedName>
</protein>
<dbReference type="RefSeq" id="XP_044654245.1">
    <property type="nucleotide sequence ID" value="XM_044798310.1"/>
</dbReference>
<sequence length="356" mass="39304">MPHNILLTGASGYLGGSLLNSWQEPNFPNRGNIYALVRNEAQGEKVTQYGAKPLSLSLEDDQAVIDAIVKHEISVVYFLVGAYYFHSQKSILKALEMAHKATEKITHFLYTTGTKQFADVAGCPTDRPIYDTDPDLYDIQKRQESSNEELSTAVKTNCAVVDEGEKRGVRVYLFSPCIVYGKGTGFGNRISIQTVDIVMAFKACGHAYNVANDQAIWPVCHISDTVSLYSHILTKILNEEDPPHGRNGYYLASTGPIAWEKVYAAIASALFAKGLIADEKLRPIDQRAIDRMVTALGVDNKSSALSKISGNCTYTPRRGEKTGWKPSFGPAHILESMDEEVEHILENLNDNVKGIR</sequence>
<feature type="domain" description="NAD-dependent epimerase/dehydratase" evidence="1">
    <location>
        <begin position="5"/>
        <end position="238"/>
    </location>
</feature>
<dbReference type="OrthoDB" id="10262413at2759"/>
<dbReference type="SUPFAM" id="SSF51735">
    <property type="entry name" value="NAD(P)-binding Rossmann-fold domains"/>
    <property type="match status" value="1"/>
</dbReference>
<dbReference type="PANTHER" id="PTHR48079">
    <property type="entry name" value="PROTEIN YEEZ"/>
    <property type="match status" value="1"/>
</dbReference>
<accession>A0A9P3CBF7</accession>
<dbReference type="GO" id="GO:0004029">
    <property type="term" value="F:aldehyde dehydrogenase (NAD+) activity"/>
    <property type="evidence" value="ECO:0007669"/>
    <property type="project" value="TreeGrafter"/>
</dbReference>
<dbReference type="InterPro" id="IPR001509">
    <property type="entry name" value="Epimerase_deHydtase"/>
</dbReference>
<dbReference type="EMBL" id="BOLY01000002">
    <property type="protein sequence ID" value="GIZ39758.1"/>
    <property type="molecule type" value="Genomic_DNA"/>
</dbReference>
<dbReference type="InterPro" id="IPR036291">
    <property type="entry name" value="NAD(P)-bd_dom_sf"/>
</dbReference>
<keyword evidence="3" id="KW-1185">Reference proteome</keyword>
<proteinExistence type="predicted"/>
<evidence type="ECO:0000259" key="1">
    <source>
        <dbReference type="Pfam" id="PF01370"/>
    </source>
</evidence>
<dbReference type="PANTHER" id="PTHR48079:SF6">
    <property type="entry name" value="NAD(P)-BINDING DOMAIN-CONTAINING PROTEIN-RELATED"/>
    <property type="match status" value="1"/>
</dbReference>
<comment type="caution">
    <text evidence="2">The sequence shown here is derived from an EMBL/GenBank/DDBJ whole genome shotgun (WGS) entry which is preliminary data.</text>
</comment>
<name>A0A9P3CBF7_9PEZI</name>
<dbReference type="GO" id="GO:0005737">
    <property type="term" value="C:cytoplasm"/>
    <property type="evidence" value="ECO:0007669"/>
    <property type="project" value="TreeGrafter"/>
</dbReference>
<organism evidence="2 3">
    <name type="scientific">Cercospora kikuchii</name>
    <dbReference type="NCBI Taxonomy" id="84275"/>
    <lineage>
        <taxon>Eukaryota</taxon>
        <taxon>Fungi</taxon>
        <taxon>Dikarya</taxon>
        <taxon>Ascomycota</taxon>
        <taxon>Pezizomycotina</taxon>
        <taxon>Dothideomycetes</taxon>
        <taxon>Dothideomycetidae</taxon>
        <taxon>Mycosphaerellales</taxon>
        <taxon>Mycosphaerellaceae</taxon>
        <taxon>Cercospora</taxon>
    </lineage>
</organism>
<dbReference type="Pfam" id="PF01370">
    <property type="entry name" value="Epimerase"/>
    <property type="match status" value="1"/>
</dbReference>
<dbReference type="InterPro" id="IPR051783">
    <property type="entry name" value="NAD(P)-dependent_oxidoreduct"/>
</dbReference>
<dbReference type="GeneID" id="68288704"/>
<dbReference type="AlphaFoldDB" id="A0A9P3CBF7"/>
<gene>
    <name evidence="2" type="ORF">CKM354_000312900</name>
</gene>
<reference evidence="2 3" key="1">
    <citation type="submission" date="2021-01" db="EMBL/GenBank/DDBJ databases">
        <title>Cercospora kikuchii MAFF 305040 whole genome shotgun sequence.</title>
        <authorList>
            <person name="Kashiwa T."/>
            <person name="Suzuki T."/>
        </authorList>
    </citation>
    <scope>NUCLEOTIDE SEQUENCE [LARGE SCALE GENOMIC DNA]</scope>
    <source>
        <strain evidence="2 3">MAFF 305040</strain>
    </source>
</reference>
<evidence type="ECO:0000313" key="3">
    <source>
        <dbReference type="Proteomes" id="UP000825890"/>
    </source>
</evidence>
<evidence type="ECO:0000313" key="2">
    <source>
        <dbReference type="EMBL" id="GIZ39758.1"/>
    </source>
</evidence>